<dbReference type="SUPFAM" id="SSF82171">
    <property type="entry name" value="DPP6 N-terminal domain-like"/>
    <property type="match status" value="3"/>
</dbReference>
<evidence type="ECO:0000313" key="3">
    <source>
        <dbReference type="EMBL" id="PKK91232.1"/>
    </source>
</evidence>
<comment type="similarity">
    <text evidence="1">Belongs to the TolB family.</text>
</comment>
<feature type="transmembrane region" description="Helical" evidence="2">
    <location>
        <begin position="12"/>
        <end position="35"/>
    </location>
</feature>
<dbReference type="AlphaFoldDB" id="A0A2N1PSI2"/>
<dbReference type="Gene3D" id="2.120.10.30">
    <property type="entry name" value="TolB, C-terminal domain"/>
    <property type="match status" value="3"/>
</dbReference>
<protein>
    <recommendedName>
        <fullName evidence="5">DUF5050 domain-containing protein</fullName>
    </recommendedName>
</protein>
<keyword evidence="2" id="KW-0812">Transmembrane</keyword>
<dbReference type="InterPro" id="IPR011659">
    <property type="entry name" value="WD40"/>
</dbReference>
<sequence length="646" mass="71854">MKNRGYSGVNFKFAPVNVGLSVVIFFLMVFCSLSACIGRPYFRAVVGAAGADLHGTPSPDSKRVAFISDRGGTMDLYVASMDGSGTPLRLTDDAALENNPCFSPDGRFIAYSSNPAGTTTWSIHIIASNGTGRARRLTGDDANQGNPAYFPDGRRIAYSTDINGNRDIFFINADGSGAIEEFITDASIDDDPAISPDGNWLAFHSDRSGDGNTDIYLKSLRGDNGIMRVTTDAAQDRSPWFSPDGSRLVFVSERPGASNDNIWMKELFNSDPPIRLTEFSLSEAYPKWTSDGQGFLFTRLDDTDPSDVNYNIWFFQTSVAVTDGGGRGNDLEPEVSPDGAAMVFASDRTGIMEIWLQELDGDGDAIGAPRQLTNGSQWARHPSWNGTSTQIAFSRAVNEEVNIWIIDRDGSNMRPVTANMKGASEPRWNHTSGEILYRSFWNGYENLFLVRPSDNTLRQLTHNVSLDRRLFSNPTWNQANSDMLAFERHSSGNTDIYLMNRTTQAMTRLSTSRAVDWGPFFSWDGARVYFNSNRRSLDDIYSMAVDSPGDEKGILYEGGLLRAANDSFDEGICLGPGSRQIYFSRWAGQRNIIYRSQTLSYLRERSSLVSRGLLKVPKTGNQGGLWRLHMEELRRYREFDDLRVED</sequence>
<gene>
    <name evidence="3" type="ORF">CVV64_05535</name>
</gene>
<dbReference type="Pfam" id="PF07676">
    <property type="entry name" value="PD40"/>
    <property type="match status" value="6"/>
</dbReference>
<keyword evidence="2" id="KW-1133">Transmembrane helix</keyword>
<comment type="caution">
    <text evidence="3">The sequence shown here is derived from an EMBL/GenBank/DDBJ whole genome shotgun (WGS) entry which is preliminary data.</text>
</comment>
<organism evidence="3 4">
    <name type="scientific">Candidatus Wallbacteria bacterium HGW-Wallbacteria-1</name>
    <dbReference type="NCBI Taxonomy" id="2013854"/>
    <lineage>
        <taxon>Bacteria</taxon>
        <taxon>Candidatus Walliibacteriota</taxon>
    </lineage>
</organism>
<evidence type="ECO:0008006" key="5">
    <source>
        <dbReference type="Google" id="ProtNLM"/>
    </source>
</evidence>
<dbReference type="Proteomes" id="UP000233256">
    <property type="component" value="Unassembled WGS sequence"/>
</dbReference>
<dbReference type="PANTHER" id="PTHR36842:SF1">
    <property type="entry name" value="PROTEIN TOLB"/>
    <property type="match status" value="1"/>
</dbReference>
<dbReference type="InterPro" id="IPR011042">
    <property type="entry name" value="6-blade_b-propeller_TolB-like"/>
</dbReference>
<keyword evidence="2" id="KW-0472">Membrane</keyword>
<evidence type="ECO:0000256" key="2">
    <source>
        <dbReference type="SAM" id="Phobius"/>
    </source>
</evidence>
<dbReference type="EMBL" id="PGXC01000003">
    <property type="protein sequence ID" value="PKK91232.1"/>
    <property type="molecule type" value="Genomic_DNA"/>
</dbReference>
<name>A0A2N1PSI2_9BACT</name>
<proteinExistence type="inferred from homology"/>
<accession>A0A2N1PSI2</accession>
<dbReference type="PANTHER" id="PTHR36842">
    <property type="entry name" value="PROTEIN TOLB HOMOLOG"/>
    <property type="match status" value="1"/>
</dbReference>
<evidence type="ECO:0000313" key="4">
    <source>
        <dbReference type="Proteomes" id="UP000233256"/>
    </source>
</evidence>
<evidence type="ECO:0000256" key="1">
    <source>
        <dbReference type="ARBA" id="ARBA00009820"/>
    </source>
</evidence>
<reference evidence="3 4" key="1">
    <citation type="journal article" date="2017" name="ISME J.">
        <title>Potential for microbial H2 and metal transformations associated with novel bacteria and archaea in deep terrestrial subsurface sediments.</title>
        <authorList>
            <person name="Hernsdorf A.W."/>
            <person name="Amano Y."/>
            <person name="Miyakawa K."/>
            <person name="Ise K."/>
            <person name="Suzuki Y."/>
            <person name="Anantharaman K."/>
            <person name="Probst A."/>
            <person name="Burstein D."/>
            <person name="Thomas B.C."/>
            <person name="Banfield J.F."/>
        </authorList>
    </citation>
    <scope>NUCLEOTIDE SEQUENCE [LARGE SCALE GENOMIC DNA]</scope>
    <source>
        <strain evidence="3">HGW-Wallbacteria-1</strain>
    </source>
</reference>